<proteinExistence type="predicted"/>
<feature type="domain" description="DUF4097" evidence="2">
    <location>
        <begin position="195"/>
        <end position="322"/>
    </location>
</feature>
<evidence type="ECO:0000256" key="1">
    <source>
        <dbReference type="SAM" id="MobiDB-lite"/>
    </source>
</evidence>
<sequence>MLPLWPRCWPLAAESTAGRWSRWLKQGRKQVYGGIGQQQQVSLSARSPSGGKSDPAQPEASKHKSSKSVKEWSLTVSPFGLLKARLPCHLTLCPLDPHKYPNADKVFVTAKGTNSNSNLGSFHVNYDEVLKEVTILSDDVDSATSVDVKIPVKFDLDIKTSRDGCVKVEKMECDNCRIEAEKGASVLQSVKSQKIHIKTEGGKVICQGTLQGNTDIHASQESSVKIEKLQGSSVNISTKNGLLKIKYLYAESSFLSSTAGDLLLGNVHGETTLGTTTGNIEVDSAEGSLKASTYQGEIDAYVVGQAGEVDLKSQKGSITIKIPATLTTYLQLSGSTVDVSPEIRLQDVQRVVGEKRITVTGYLNQKDKRGKCIKAETQHGTVRLKPQTWFQSVKLKTT</sequence>
<name>A0A9Q0XUK2_9SAUR</name>
<dbReference type="PANTHER" id="PTHR34094:SF1">
    <property type="entry name" value="PROTEIN FAM185A"/>
    <property type="match status" value="1"/>
</dbReference>
<dbReference type="Proteomes" id="UP001142489">
    <property type="component" value="Unassembled WGS sequence"/>
</dbReference>
<dbReference type="EMBL" id="JAPFRF010000006">
    <property type="protein sequence ID" value="KAJ7329557.1"/>
    <property type="molecule type" value="Genomic_DNA"/>
</dbReference>
<evidence type="ECO:0000313" key="3">
    <source>
        <dbReference type="EMBL" id="KAJ7329557.1"/>
    </source>
</evidence>
<keyword evidence="4" id="KW-1185">Reference proteome</keyword>
<reference evidence="3" key="1">
    <citation type="journal article" date="2023" name="DNA Res.">
        <title>Chromosome-level genome assembly of Phrynocephalus forsythii using third-generation DNA sequencing and Hi-C analysis.</title>
        <authorList>
            <person name="Qi Y."/>
            <person name="Zhao W."/>
            <person name="Zhao Y."/>
            <person name="Niu C."/>
            <person name="Cao S."/>
            <person name="Zhang Y."/>
        </authorList>
    </citation>
    <scope>NUCLEOTIDE SEQUENCE</scope>
    <source>
        <tissue evidence="3">Muscle</tissue>
    </source>
</reference>
<feature type="region of interest" description="Disordered" evidence="1">
    <location>
        <begin position="35"/>
        <end position="67"/>
    </location>
</feature>
<comment type="caution">
    <text evidence="3">The sequence shown here is derived from an EMBL/GenBank/DDBJ whole genome shotgun (WGS) entry which is preliminary data.</text>
</comment>
<dbReference type="Pfam" id="PF13349">
    <property type="entry name" value="DUF4097"/>
    <property type="match status" value="1"/>
</dbReference>
<protein>
    <recommendedName>
        <fullName evidence="2">DUF4097 domain-containing protein</fullName>
    </recommendedName>
</protein>
<dbReference type="InterPro" id="IPR025164">
    <property type="entry name" value="Toastrack_DUF4097"/>
</dbReference>
<dbReference type="OrthoDB" id="5984441at2759"/>
<organism evidence="3 4">
    <name type="scientific">Phrynocephalus forsythii</name>
    <dbReference type="NCBI Taxonomy" id="171643"/>
    <lineage>
        <taxon>Eukaryota</taxon>
        <taxon>Metazoa</taxon>
        <taxon>Chordata</taxon>
        <taxon>Craniata</taxon>
        <taxon>Vertebrata</taxon>
        <taxon>Euteleostomi</taxon>
        <taxon>Lepidosauria</taxon>
        <taxon>Squamata</taxon>
        <taxon>Bifurcata</taxon>
        <taxon>Unidentata</taxon>
        <taxon>Episquamata</taxon>
        <taxon>Toxicofera</taxon>
        <taxon>Iguania</taxon>
        <taxon>Acrodonta</taxon>
        <taxon>Agamidae</taxon>
        <taxon>Agaminae</taxon>
        <taxon>Phrynocephalus</taxon>
    </lineage>
</organism>
<gene>
    <name evidence="3" type="ORF">JRQ81_015731</name>
</gene>
<dbReference type="PANTHER" id="PTHR34094">
    <property type="match status" value="1"/>
</dbReference>
<dbReference type="AlphaFoldDB" id="A0A9Q0XUK2"/>
<accession>A0A9Q0XUK2</accession>
<evidence type="ECO:0000259" key="2">
    <source>
        <dbReference type="Pfam" id="PF13349"/>
    </source>
</evidence>
<evidence type="ECO:0000313" key="4">
    <source>
        <dbReference type="Proteomes" id="UP001142489"/>
    </source>
</evidence>